<dbReference type="Gene3D" id="1.10.10.10">
    <property type="entry name" value="Winged helix-like DNA-binding domain superfamily/Winged helix DNA-binding domain"/>
    <property type="match status" value="1"/>
</dbReference>
<protein>
    <submittedName>
        <fullName evidence="8">RNA polymerase sigma factor</fullName>
    </submittedName>
</protein>
<sequence>MTAIKNGNQSAFSELYERFNLRLYYYFFRMLGNDKEVANDFLQDIFLKIINKPELFKPGNKFTSWIFTVAHNMCKNEYRNREVRKIVCKDENPEQFLSNENSYEETRNKENLISELFAEIENLEEDQKAILLLKYKENFSLKEISEILELPVGTIKSRLYYARTALTKKMADKELL</sequence>
<dbReference type="Pfam" id="PF04542">
    <property type="entry name" value="Sigma70_r2"/>
    <property type="match status" value="1"/>
</dbReference>
<dbReference type="InterPro" id="IPR014284">
    <property type="entry name" value="RNA_pol_sigma-70_dom"/>
</dbReference>
<dbReference type="KEGG" id="drc:G0Q07_08310"/>
<keyword evidence="5" id="KW-0804">Transcription</keyword>
<dbReference type="GO" id="GO:0003677">
    <property type="term" value="F:DNA binding"/>
    <property type="evidence" value="ECO:0007669"/>
    <property type="project" value="UniProtKB-KW"/>
</dbReference>
<dbReference type="EMBL" id="CP048409">
    <property type="protein sequence ID" value="QIA07728.1"/>
    <property type="molecule type" value="Genomic_DNA"/>
</dbReference>
<keyword evidence="4" id="KW-0238">DNA-binding</keyword>
<dbReference type="Gene3D" id="1.10.1740.10">
    <property type="match status" value="1"/>
</dbReference>
<dbReference type="InterPro" id="IPR013325">
    <property type="entry name" value="RNA_pol_sigma_r2"/>
</dbReference>
<dbReference type="InterPro" id="IPR013324">
    <property type="entry name" value="RNA_pol_sigma_r3/r4-like"/>
</dbReference>
<gene>
    <name evidence="8" type="ORF">G0Q07_08310</name>
</gene>
<feature type="domain" description="RNA polymerase sigma factor 70 region 4 type 2" evidence="7">
    <location>
        <begin position="118"/>
        <end position="166"/>
    </location>
</feature>
<dbReference type="SUPFAM" id="SSF88659">
    <property type="entry name" value="Sigma3 and sigma4 domains of RNA polymerase sigma factors"/>
    <property type="match status" value="1"/>
</dbReference>
<dbReference type="CDD" id="cd06171">
    <property type="entry name" value="Sigma70_r4"/>
    <property type="match status" value="1"/>
</dbReference>
<evidence type="ECO:0000256" key="4">
    <source>
        <dbReference type="ARBA" id="ARBA00023125"/>
    </source>
</evidence>
<keyword evidence="9" id="KW-1185">Reference proteome</keyword>
<dbReference type="InterPro" id="IPR007627">
    <property type="entry name" value="RNA_pol_sigma70_r2"/>
</dbReference>
<name>A0A6C0RAS8_9BACT</name>
<dbReference type="GO" id="GO:0006352">
    <property type="term" value="P:DNA-templated transcription initiation"/>
    <property type="evidence" value="ECO:0007669"/>
    <property type="project" value="InterPro"/>
</dbReference>
<dbReference type="NCBIfam" id="TIGR02937">
    <property type="entry name" value="sigma70-ECF"/>
    <property type="match status" value="1"/>
</dbReference>
<proteinExistence type="inferred from homology"/>
<evidence type="ECO:0000313" key="8">
    <source>
        <dbReference type="EMBL" id="QIA07728.1"/>
    </source>
</evidence>
<evidence type="ECO:0000256" key="1">
    <source>
        <dbReference type="ARBA" id="ARBA00010641"/>
    </source>
</evidence>
<evidence type="ECO:0000259" key="7">
    <source>
        <dbReference type="Pfam" id="PF08281"/>
    </source>
</evidence>
<dbReference type="RefSeq" id="WP_163345649.1">
    <property type="nucleotide sequence ID" value="NZ_CP048409.1"/>
</dbReference>
<dbReference type="InterPro" id="IPR013249">
    <property type="entry name" value="RNA_pol_sigma70_r4_t2"/>
</dbReference>
<evidence type="ECO:0000256" key="3">
    <source>
        <dbReference type="ARBA" id="ARBA00023082"/>
    </source>
</evidence>
<keyword evidence="2" id="KW-0805">Transcription regulation</keyword>
<evidence type="ECO:0000256" key="5">
    <source>
        <dbReference type="ARBA" id="ARBA00023163"/>
    </source>
</evidence>
<dbReference type="SUPFAM" id="SSF88946">
    <property type="entry name" value="Sigma2 domain of RNA polymerase sigma factors"/>
    <property type="match status" value="1"/>
</dbReference>
<organism evidence="8 9">
    <name type="scientific">Draconibacterium halophilum</name>
    <dbReference type="NCBI Taxonomy" id="2706887"/>
    <lineage>
        <taxon>Bacteria</taxon>
        <taxon>Pseudomonadati</taxon>
        <taxon>Bacteroidota</taxon>
        <taxon>Bacteroidia</taxon>
        <taxon>Marinilabiliales</taxon>
        <taxon>Prolixibacteraceae</taxon>
        <taxon>Draconibacterium</taxon>
    </lineage>
</organism>
<accession>A0A6C0RAS8</accession>
<dbReference type="GO" id="GO:0016987">
    <property type="term" value="F:sigma factor activity"/>
    <property type="evidence" value="ECO:0007669"/>
    <property type="project" value="UniProtKB-KW"/>
</dbReference>
<dbReference type="Proteomes" id="UP000474630">
    <property type="component" value="Chromosome"/>
</dbReference>
<evidence type="ECO:0000256" key="2">
    <source>
        <dbReference type="ARBA" id="ARBA00023015"/>
    </source>
</evidence>
<dbReference type="AlphaFoldDB" id="A0A6C0RAS8"/>
<evidence type="ECO:0000259" key="6">
    <source>
        <dbReference type="Pfam" id="PF04542"/>
    </source>
</evidence>
<dbReference type="PANTHER" id="PTHR43133">
    <property type="entry name" value="RNA POLYMERASE ECF-TYPE SIGMA FACTO"/>
    <property type="match status" value="1"/>
</dbReference>
<reference evidence="8 9" key="1">
    <citation type="submission" date="2020-02" db="EMBL/GenBank/DDBJ databases">
        <title>Genome sequencing for Draconibacterium sp. strain M1.</title>
        <authorList>
            <person name="Park S.-J."/>
        </authorList>
    </citation>
    <scope>NUCLEOTIDE SEQUENCE [LARGE SCALE GENOMIC DNA]</scope>
    <source>
        <strain evidence="8 9">M1</strain>
    </source>
</reference>
<dbReference type="InterPro" id="IPR036388">
    <property type="entry name" value="WH-like_DNA-bd_sf"/>
</dbReference>
<evidence type="ECO:0000313" key="9">
    <source>
        <dbReference type="Proteomes" id="UP000474630"/>
    </source>
</evidence>
<dbReference type="Pfam" id="PF08281">
    <property type="entry name" value="Sigma70_r4_2"/>
    <property type="match status" value="1"/>
</dbReference>
<comment type="similarity">
    <text evidence="1">Belongs to the sigma-70 factor family. ECF subfamily.</text>
</comment>
<dbReference type="PANTHER" id="PTHR43133:SF8">
    <property type="entry name" value="RNA POLYMERASE SIGMA FACTOR HI_1459-RELATED"/>
    <property type="match status" value="1"/>
</dbReference>
<feature type="domain" description="RNA polymerase sigma-70 region 2" evidence="6">
    <location>
        <begin position="15"/>
        <end position="81"/>
    </location>
</feature>
<dbReference type="InterPro" id="IPR039425">
    <property type="entry name" value="RNA_pol_sigma-70-like"/>
</dbReference>
<keyword evidence="3" id="KW-0731">Sigma factor</keyword>